<keyword evidence="2" id="KW-1185">Reference proteome</keyword>
<gene>
    <name evidence="1" type="ORF">OJ16_17635</name>
</gene>
<accession>A0A0C2NJV3</accession>
<sequence>MHYSISHQTTNIEFLSITPRKKLLKHTLLTVECGLVLVRLGKHEYAVKEGQAIWLPFDCLASVCCLPQTRVQHTEVSCRVAQPLPKQAGYIELNELSQAIINRLAQMPDERLAKVELLNLLLKELTDCSPTLTLDSFSQQVSQWHPDQAGDLPQDVQVTLRVREARKRLLSGQAQVKVINDLFSGNVDAFRALYHTIAGE</sequence>
<organism evidence="1 2">
    <name type="scientific">Vibrio renipiscarius</name>
    <dbReference type="NCBI Taxonomy" id="1461322"/>
    <lineage>
        <taxon>Bacteria</taxon>
        <taxon>Pseudomonadati</taxon>
        <taxon>Pseudomonadota</taxon>
        <taxon>Gammaproteobacteria</taxon>
        <taxon>Vibrionales</taxon>
        <taxon>Vibrionaceae</taxon>
        <taxon>Vibrio</taxon>
    </lineage>
</organism>
<comment type="caution">
    <text evidence="1">The sequence shown here is derived from an EMBL/GenBank/DDBJ whole genome shotgun (WGS) entry which is preliminary data.</text>
</comment>
<evidence type="ECO:0000313" key="1">
    <source>
        <dbReference type="EMBL" id="KII76605.1"/>
    </source>
</evidence>
<dbReference type="EMBL" id="JTKH01000024">
    <property type="protein sequence ID" value="KII76605.1"/>
    <property type="molecule type" value="Genomic_DNA"/>
</dbReference>
<proteinExistence type="predicted"/>
<dbReference type="OrthoDB" id="5916374at2"/>
<dbReference type="AlphaFoldDB" id="A0A0C2JIN2"/>
<name>A0A0C2JIN2_9VIBR</name>
<accession>A0A0C2JIN2</accession>
<dbReference type="Proteomes" id="UP000031672">
    <property type="component" value="Unassembled WGS sequence"/>
</dbReference>
<reference evidence="1 2" key="1">
    <citation type="submission" date="2014-11" db="EMBL/GenBank/DDBJ databases">
        <title>Draft Genome Sequence of Vibrio piscirenalis strains CECT 8603T and CECT 8604, two marine Gammaproteobacterium isolated from cultured gilthead sea bream (Sparus aurata).</title>
        <authorList>
            <person name="Arahal D.R."/>
            <person name="Rodrigo-Torres L."/>
            <person name="Lucena T."/>
            <person name="Pujalte M.J."/>
        </authorList>
    </citation>
    <scope>NUCLEOTIDE SEQUENCE [LARGE SCALE GENOMIC DNA]</scope>
    <source>
        <strain evidence="1 2">DCR 1-4-2</strain>
    </source>
</reference>
<evidence type="ECO:0000313" key="2">
    <source>
        <dbReference type="Proteomes" id="UP000031672"/>
    </source>
</evidence>
<dbReference type="RefSeq" id="WP_040992568.1">
    <property type="nucleotide sequence ID" value="NZ_JTKH01000024.1"/>
</dbReference>
<protein>
    <submittedName>
        <fullName evidence="1">AraC family transcriptional regulator</fullName>
    </submittedName>
</protein>